<organism evidence="3 4">
    <name type="scientific">Pseudomonas putida</name>
    <name type="common">Arthrobacter siderocapsulatus</name>
    <dbReference type="NCBI Taxonomy" id="303"/>
    <lineage>
        <taxon>Bacteria</taxon>
        <taxon>Pseudomonadati</taxon>
        <taxon>Pseudomonadota</taxon>
        <taxon>Gammaproteobacteria</taxon>
        <taxon>Pseudomonadales</taxon>
        <taxon>Pseudomonadaceae</taxon>
        <taxon>Pseudomonas</taxon>
    </lineage>
</organism>
<evidence type="ECO:0000259" key="2">
    <source>
        <dbReference type="Pfam" id="PF07693"/>
    </source>
</evidence>
<evidence type="ECO:0000256" key="1">
    <source>
        <dbReference type="SAM" id="Coils"/>
    </source>
</evidence>
<dbReference type="RefSeq" id="WP_252458771.1">
    <property type="nucleotide sequence ID" value="NZ_JAMHFX010000100.1"/>
</dbReference>
<feature type="coiled-coil region" evidence="1">
    <location>
        <begin position="244"/>
        <end position="271"/>
    </location>
</feature>
<proteinExistence type="predicted"/>
<dbReference type="InterPro" id="IPR027417">
    <property type="entry name" value="P-loop_NTPase"/>
</dbReference>
<dbReference type="Proteomes" id="UP001202943">
    <property type="component" value="Unassembled WGS sequence"/>
</dbReference>
<dbReference type="SUPFAM" id="SSF52540">
    <property type="entry name" value="P-loop containing nucleoside triphosphate hydrolases"/>
    <property type="match status" value="1"/>
</dbReference>
<feature type="domain" description="KAP NTPase" evidence="2">
    <location>
        <begin position="12"/>
        <end position="250"/>
    </location>
</feature>
<name>A0AAW5HCR1_PSEPU</name>
<evidence type="ECO:0000313" key="3">
    <source>
        <dbReference type="EMBL" id="MCO1619891.1"/>
    </source>
</evidence>
<sequence length="623" mass="70011">MGMHASVFLDYYLNSETDAAYAVMLNGPWGAGKTFFIKKYLDDRAQAPAVANGQAKAKGKAEKKAPNYLYASLYGVTSTTQITDQFFSQAHPYLNSTAAKLVGSFISKGLNGYVGTDVNSSSENRKIIQELALSLKGRILVFDDLERCAMPISEVMGFINSYVEHEGLKVIILANEDDIPKSEIGTYTKQKEKLVGKTIQVKSDPLEVLDKLIGKVKNLAVKKTINKEKTVLLETFSASGKPNYRNLRSILAEYERIVEAVDNRLQTADEALKQLLLYMIATGHEYRSSDLSLEHLKALPISENYSLLFGNSAKSEERVRFEVLKARYVHVKWFNPVIRPEILASIYSSGLIDTQAIDAALAQHPLVVGYTETPAWRLLWSWTDLTGTEYQKARLKLIDELSDRKHLHPGLILHVAGIVIGLKAFGDDLLSGVDLARYFAEYLQELTSQNKLVADKKTFGFIPDSYGGLGYTSRDDDTFKFIHELTKIATQMACNKEIKDKAADYTATLKSSPENYKSLYELGTDEGNYGNTAILQHLPIDEFSKLLIVDSSPNAQLFASLARRYDSIRYRRHELHAEFDWLTRLKAHLDDLALTTPPPFRNLLELKIKYYFELIETGTGIEF</sequence>
<keyword evidence="1" id="KW-0175">Coiled coil</keyword>
<dbReference type="Gene3D" id="3.40.50.300">
    <property type="entry name" value="P-loop containing nucleotide triphosphate hydrolases"/>
    <property type="match status" value="1"/>
</dbReference>
<comment type="caution">
    <text evidence="3">The sequence shown here is derived from an EMBL/GenBank/DDBJ whole genome shotgun (WGS) entry which is preliminary data.</text>
</comment>
<protein>
    <submittedName>
        <fullName evidence="3">KAP family NTPase</fullName>
    </submittedName>
</protein>
<accession>A0AAW5HCR1</accession>
<dbReference type="InterPro" id="IPR011646">
    <property type="entry name" value="KAP_P-loop"/>
</dbReference>
<evidence type="ECO:0000313" key="4">
    <source>
        <dbReference type="Proteomes" id="UP001202943"/>
    </source>
</evidence>
<reference evidence="3" key="1">
    <citation type="submission" date="2022-05" db="EMBL/GenBank/DDBJ databases">
        <authorList>
            <person name="Yi M."/>
        </authorList>
    </citation>
    <scope>NUCLEOTIDE SEQUENCE</scope>
    <source>
        <strain evidence="3">DS2</strain>
    </source>
</reference>
<reference evidence="3" key="2">
    <citation type="submission" date="2023-08" db="EMBL/GenBank/DDBJ databases">
        <title>Isolation, Identification, Denitrification Characteristics of A Highly Efficient Aerobic Denitrifying Bacterial Strain DS2.</title>
        <authorList>
            <person name="Wang H."/>
        </authorList>
    </citation>
    <scope>NUCLEOTIDE SEQUENCE</scope>
    <source>
        <strain evidence="3">DS2</strain>
    </source>
</reference>
<dbReference type="EMBL" id="JAMHFX010000100">
    <property type="protein sequence ID" value="MCO1619891.1"/>
    <property type="molecule type" value="Genomic_DNA"/>
</dbReference>
<gene>
    <name evidence="3" type="ORF">M8C81_04705</name>
</gene>
<dbReference type="AlphaFoldDB" id="A0AAW5HCR1"/>
<dbReference type="Pfam" id="PF07693">
    <property type="entry name" value="KAP_NTPase"/>
    <property type="match status" value="1"/>
</dbReference>